<feature type="compositionally biased region" description="Basic and acidic residues" evidence="2">
    <location>
        <begin position="920"/>
        <end position="930"/>
    </location>
</feature>
<feature type="compositionally biased region" description="Polar residues" evidence="2">
    <location>
        <begin position="1081"/>
        <end position="1105"/>
    </location>
</feature>
<gene>
    <name evidence="3" type="ORF">AGABI1DRAFT_130080</name>
</gene>
<reference evidence="4" key="1">
    <citation type="journal article" date="2012" name="Proc. Natl. Acad. Sci. U.S.A.">
        <title>Genome sequence of the button mushroom Agaricus bisporus reveals mechanisms governing adaptation to a humic-rich ecological niche.</title>
        <authorList>
            <person name="Morin E."/>
            <person name="Kohler A."/>
            <person name="Baker A.R."/>
            <person name="Foulongne-Oriol M."/>
            <person name="Lombard V."/>
            <person name="Nagy L.G."/>
            <person name="Ohm R.A."/>
            <person name="Patyshakuliyeva A."/>
            <person name="Brun A."/>
            <person name="Aerts A.L."/>
            <person name="Bailey A.M."/>
            <person name="Billette C."/>
            <person name="Coutinho P.M."/>
            <person name="Deakin G."/>
            <person name="Doddapaneni H."/>
            <person name="Floudas D."/>
            <person name="Grimwood J."/>
            <person name="Hilden K."/>
            <person name="Kuees U."/>
            <person name="LaButti K.M."/>
            <person name="Lapidus A."/>
            <person name="Lindquist E.A."/>
            <person name="Lucas S.M."/>
            <person name="Murat C."/>
            <person name="Riley R.W."/>
            <person name="Salamov A.A."/>
            <person name="Schmutz J."/>
            <person name="Subramanian V."/>
            <person name="Woesten H.A.B."/>
            <person name="Xu J."/>
            <person name="Eastwood D.C."/>
            <person name="Foster G.D."/>
            <person name="Sonnenberg A.S."/>
            <person name="Cullen D."/>
            <person name="de Vries R.P."/>
            <person name="Lundell T."/>
            <person name="Hibbett D.S."/>
            <person name="Henrissat B."/>
            <person name="Burton K.S."/>
            <person name="Kerrigan R.W."/>
            <person name="Challen M.P."/>
            <person name="Grigoriev I.V."/>
            <person name="Martin F."/>
        </authorList>
    </citation>
    <scope>NUCLEOTIDE SEQUENCE [LARGE SCALE GENOMIC DNA]</scope>
    <source>
        <strain evidence="4">JB137-S8 / ATCC MYA-4627 / FGSC 10392</strain>
    </source>
</reference>
<feature type="region of interest" description="Disordered" evidence="2">
    <location>
        <begin position="902"/>
        <end position="975"/>
    </location>
</feature>
<dbReference type="InterPro" id="IPR052201">
    <property type="entry name" value="LRR-containing_regulator"/>
</dbReference>
<dbReference type="SUPFAM" id="SSF52047">
    <property type="entry name" value="RNI-like"/>
    <property type="match status" value="1"/>
</dbReference>
<dbReference type="Proteomes" id="UP000008493">
    <property type="component" value="Unassembled WGS sequence"/>
</dbReference>
<feature type="compositionally biased region" description="Low complexity" evidence="2">
    <location>
        <begin position="742"/>
        <end position="758"/>
    </location>
</feature>
<feature type="compositionally biased region" description="Low complexity" evidence="2">
    <location>
        <begin position="327"/>
        <end position="347"/>
    </location>
</feature>
<dbReference type="OrthoDB" id="120976at2759"/>
<dbReference type="GeneID" id="18827143"/>
<feature type="compositionally biased region" description="Polar residues" evidence="2">
    <location>
        <begin position="1150"/>
        <end position="1161"/>
    </location>
</feature>
<protein>
    <recommendedName>
        <fullName evidence="5">RNI-like protein</fullName>
    </recommendedName>
</protein>
<evidence type="ECO:0000313" key="4">
    <source>
        <dbReference type="Proteomes" id="UP000008493"/>
    </source>
</evidence>
<keyword evidence="1" id="KW-0677">Repeat</keyword>
<dbReference type="Pfam" id="PF13516">
    <property type="entry name" value="LRR_6"/>
    <property type="match status" value="3"/>
</dbReference>
<evidence type="ECO:0000313" key="3">
    <source>
        <dbReference type="EMBL" id="EKM77808.1"/>
    </source>
</evidence>
<dbReference type="InterPro" id="IPR001611">
    <property type="entry name" value="Leu-rich_rpt"/>
</dbReference>
<accession>K5X3R0</accession>
<dbReference type="PANTHER" id="PTHR24111:SF0">
    <property type="entry name" value="LEUCINE-RICH REPEAT-CONTAINING PROTEIN"/>
    <property type="match status" value="1"/>
</dbReference>
<dbReference type="Gene3D" id="3.80.10.10">
    <property type="entry name" value="Ribonuclease Inhibitor"/>
    <property type="match status" value="3"/>
</dbReference>
<dbReference type="OMA" id="MENDVVT"/>
<dbReference type="HOGENOM" id="CLU_003808_1_0_1"/>
<feature type="region of interest" description="Disordered" evidence="2">
    <location>
        <begin position="1067"/>
        <end position="1179"/>
    </location>
</feature>
<dbReference type="RefSeq" id="XP_007331648.1">
    <property type="nucleotide sequence ID" value="XM_007331586.1"/>
</dbReference>
<proteinExistence type="predicted"/>
<dbReference type="AlphaFoldDB" id="K5X3R0"/>
<feature type="compositionally biased region" description="Low complexity" evidence="2">
    <location>
        <begin position="436"/>
        <end position="449"/>
    </location>
</feature>
<evidence type="ECO:0000256" key="1">
    <source>
        <dbReference type="ARBA" id="ARBA00022737"/>
    </source>
</evidence>
<feature type="compositionally biased region" description="Pro residues" evidence="2">
    <location>
        <begin position="363"/>
        <end position="383"/>
    </location>
</feature>
<feature type="compositionally biased region" description="Polar residues" evidence="2">
    <location>
        <begin position="421"/>
        <end position="433"/>
    </location>
</feature>
<dbReference type="eggNOG" id="KOG1908">
    <property type="taxonomic scope" value="Eukaryota"/>
</dbReference>
<feature type="region of interest" description="Disordered" evidence="2">
    <location>
        <begin position="324"/>
        <end position="452"/>
    </location>
</feature>
<dbReference type="PANTHER" id="PTHR24111">
    <property type="entry name" value="LEUCINE-RICH REPEAT-CONTAINING PROTEIN 34"/>
    <property type="match status" value="1"/>
</dbReference>
<dbReference type="KEGG" id="abp:AGABI1DRAFT130080"/>
<dbReference type="SMART" id="SM00368">
    <property type="entry name" value="LRR_RI"/>
    <property type="match status" value="6"/>
</dbReference>
<keyword evidence="4" id="KW-1185">Reference proteome</keyword>
<name>K5X3R0_AGABU</name>
<dbReference type="InParanoid" id="K5X3R0"/>
<evidence type="ECO:0008006" key="5">
    <source>
        <dbReference type="Google" id="ProtNLM"/>
    </source>
</evidence>
<feature type="compositionally biased region" description="Polar residues" evidence="2">
    <location>
        <begin position="1"/>
        <end position="12"/>
    </location>
</feature>
<sequence length="1179" mass="126370">MSSCSPSSSAVTIPTPGKSILKRPPHSQQSLFARFTKFLPVAAPQPDDDHVKPLKRAHFILPEIAIVYPISSVNPPSTPALKDEKRAIEDRELERRRRVVRGPPSSPGAEPEGWWNMDKVASFYRECCAGYDEEPDPAISAAFKLASHTLPRTVDLSGVQLTPTSASVLSDVFTIDWGLRKIVFRECDLDDLTLKPILHSLLISGSVSFLSVASNRRLKAPAFRLIGAYMKKSQALRFLDLAQNFLDKKSIEYIVAALESPPEQGLDSLRLDDCSLRPAALEALCRAVRTSSLKHISLRHNRISSSGGVALALMIRDYPDTMPILMSPTPSNSGTPVSSTTSSPSQSVIGLPPPSPLASHSHPPLPPIPPPTKAGPVLPPPRHPSQGPVQTTYTPYIPKGRRRVNVNPPLPTPTGQHIPIITSSSQGGVTTRHTTIKSSQHSTTSSLSTVRHDTGPSAALLDRVRALDALPRLGALKTLDLKGNDLRNGITYLAQVLKRNRTLKLLNLSENKLDVVGLVTIAEALKYNSCLETLDMSKNPCSGPSLDGIQSLRTAFTLNSSLKRLFLSSTQMSSAGAIALAEFLPESTSLLHLDLTSNDLDLAGVMALNSGLKGNHVMRCLDLNIPPADEKYAKMCREILNTCVRNTEEAEKNSKMASFEMPSSAVSETTPMSGAMKIVSGGGGRQKKGVWGLIEDSELAKSIRKDEQKKMENDVVTRAKVCIVQLSKLNPSSPIPPPSSSPSPLSSTTTYSPATTPTMETPKMSMIRQQSSSLEQLTTMSGAIIVELRKAIQEEMGDSERLGDLLSVNDQLVSVLTRVGGGEGEGEGGRGDSGRRPKLVLQGLGLSIEGRGEEGVVVREGEGEGEKKDLGGGVGDDEFPISGGGGEVENGDVNGIVDGVHEHRVEEEEEEDVETPTTPRIDKGKGRAAPEEEEEEEPEKVLSPSYVIDSEDEREDGYGVPEEIAALTSPTERSRSWVEEEGEIFRKGNVLLGPEELEGEYAGEDLRKELLEAMVERPPPRPILDDFGMESILGQGANVDLVDPFSVAPGSPALHSVGGTPMLNHAHAGMHSPTTSTTTTMDQGQKSPLGTSTRPYVPRRSSNSIMGVMASPALSGSNNNNNDNNNGIQASSSSSASSSASALAAPVMSSGESPNLLSQVPTFVKRKKSTDGDYFSSAT</sequence>
<feature type="region of interest" description="Disordered" evidence="2">
    <location>
        <begin position="728"/>
        <end position="763"/>
    </location>
</feature>
<feature type="compositionally biased region" description="Low complexity" evidence="2">
    <location>
        <begin position="1118"/>
        <end position="1145"/>
    </location>
</feature>
<dbReference type="InterPro" id="IPR032675">
    <property type="entry name" value="LRR_dom_sf"/>
</dbReference>
<feature type="region of interest" description="Disordered" evidence="2">
    <location>
        <begin position="1"/>
        <end position="26"/>
    </location>
</feature>
<dbReference type="EMBL" id="JH971394">
    <property type="protein sequence ID" value="EKM77808.1"/>
    <property type="molecule type" value="Genomic_DNA"/>
</dbReference>
<organism evidence="3 4">
    <name type="scientific">Agaricus bisporus var. burnettii (strain JB137-S8 / ATCC MYA-4627 / FGSC 10392)</name>
    <name type="common">White button mushroom</name>
    <dbReference type="NCBI Taxonomy" id="597362"/>
    <lineage>
        <taxon>Eukaryota</taxon>
        <taxon>Fungi</taxon>
        <taxon>Dikarya</taxon>
        <taxon>Basidiomycota</taxon>
        <taxon>Agaricomycotina</taxon>
        <taxon>Agaricomycetes</taxon>
        <taxon>Agaricomycetidae</taxon>
        <taxon>Agaricales</taxon>
        <taxon>Agaricineae</taxon>
        <taxon>Agaricaceae</taxon>
        <taxon>Agaricus</taxon>
    </lineage>
</organism>
<evidence type="ECO:0000256" key="2">
    <source>
        <dbReference type="SAM" id="MobiDB-lite"/>
    </source>
</evidence>